<evidence type="ECO:0000256" key="3">
    <source>
        <dbReference type="ARBA" id="ARBA00022670"/>
    </source>
</evidence>
<keyword evidence="7" id="KW-0472">Membrane</keyword>
<keyword evidence="9" id="KW-1185">Reference proteome</keyword>
<organism evidence="8 9">
    <name type="scientific">Plantimonas leprariae</name>
    <dbReference type="NCBI Taxonomy" id="2615207"/>
    <lineage>
        <taxon>Bacteria</taxon>
        <taxon>Pseudomonadati</taxon>
        <taxon>Pseudomonadota</taxon>
        <taxon>Alphaproteobacteria</taxon>
        <taxon>Hyphomicrobiales</taxon>
        <taxon>Aurantimonadaceae</taxon>
        <taxon>Plantimonas</taxon>
    </lineage>
</organism>
<dbReference type="GO" id="GO:0008237">
    <property type="term" value="F:metallopeptidase activity"/>
    <property type="evidence" value="ECO:0007669"/>
    <property type="project" value="UniProtKB-KW"/>
</dbReference>
<dbReference type="PANTHER" id="PTHR39188">
    <property type="entry name" value="MEMBRANE-ASSOCIATED ZINC METALLOPROTEASE M50B"/>
    <property type="match status" value="1"/>
</dbReference>
<dbReference type="GO" id="GO:0006508">
    <property type="term" value="P:proteolysis"/>
    <property type="evidence" value="ECO:0007669"/>
    <property type="project" value="UniProtKB-KW"/>
</dbReference>
<comment type="caution">
    <text evidence="8">The sequence shown here is derived from an EMBL/GenBank/DDBJ whole genome shotgun (WGS) entry which is preliminary data.</text>
</comment>
<dbReference type="Proteomes" id="UP000432089">
    <property type="component" value="Unassembled WGS sequence"/>
</dbReference>
<proteinExistence type="inferred from homology"/>
<gene>
    <name evidence="8" type="ORF">F6X38_13530</name>
</gene>
<keyword evidence="4" id="KW-0378">Hydrolase</keyword>
<dbReference type="AlphaFoldDB" id="A0A7V7TWB8"/>
<comment type="cofactor">
    <cofactor evidence="1">
        <name>Zn(2+)</name>
        <dbReference type="ChEBI" id="CHEBI:29105"/>
    </cofactor>
</comment>
<keyword evidence="7" id="KW-1133">Transmembrane helix</keyword>
<keyword evidence="3" id="KW-0645">Protease</keyword>
<feature type="transmembrane region" description="Helical" evidence="7">
    <location>
        <begin position="109"/>
        <end position="131"/>
    </location>
</feature>
<sequence length="161" mass="17042">MRKRAIWFDGDRGAIGFRLPNDVPVYLYATFALPVVIMGIAFLLHGGSVGRMLALLVAPVLFLSMLVHETAHMAVAHRQGLATSEILIFDAGGLALIELPGNSAVGWRIALAGPLANLAVGAALLLLHAALPEPLPQPDPRFTIPPPVPPSLLSEACRYVG</sequence>
<accession>A0A7V7TWB8</accession>
<evidence type="ECO:0000256" key="7">
    <source>
        <dbReference type="SAM" id="Phobius"/>
    </source>
</evidence>
<name>A0A7V7TWB8_9HYPH</name>
<evidence type="ECO:0000256" key="1">
    <source>
        <dbReference type="ARBA" id="ARBA00001947"/>
    </source>
</evidence>
<dbReference type="RefSeq" id="WP_150970380.1">
    <property type="nucleotide sequence ID" value="NZ_VZDO01000010.1"/>
</dbReference>
<dbReference type="PANTHER" id="PTHR39188:SF3">
    <property type="entry name" value="STAGE IV SPORULATION PROTEIN FB"/>
    <property type="match status" value="1"/>
</dbReference>
<reference evidence="8 9" key="1">
    <citation type="submission" date="2019-09" db="EMBL/GenBank/DDBJ databases">
        <title>YIM 132180 draft genome.</title>
        <authorList>
            <person name="Zhang K."/>
        </authorList>
    </citation>
    <scope>NUCLEOTIDE SEQUENCE [LARGE SCALE GENOMIC DNA]</scope>
    <source>
        <strain evidence="8 9">YIM 132180</strain>
    </source>
</reference>
<feature type="transmembrane region" description="Helical" evidence="7">
    <location>
        <begin position="25"/>
        <end position="44"/>
    </location>
</feature>
<evidence type="ECO:0008006" key="10">
    <source>
        <dbReference type="Google" id="ProtNLM"/>
    </source>
</evidence>
<evidence type="ECO:0000313" key="9">
    <source>
        <dbReference type="Proteomes" id="UP000432089"/>
    </source>
</evidence>
<evidence type="ECO:0000256" key="2">
    <source>
        <dbReference type="ARBA" id="ARBA00007931"/>
    </source>
</evidence>
<dbReference type="EMBL" id="VZDO01000010">
    <property type="protein sequence ID" value="KAB0679351.1"/>
    <property type="molecule type" value="Genomic_DNA"/>
</dbReference>
<evidence type="ECO:0000256" key="4">
    <source>
        <dbReference type="ARBA" id="ARBA00022801"/>
    </source>
</evidence>
<evidence type="ECO:0000313" key="8">
    <source>
        <dbReference type="EMBL" id="KAB0679351.1"/>
    </source>
</evidence>
<protein>
    <recommendedName>
        <fullName evidence="10">Peptidase M50 domain-containing protein</fullName>
    </recommendedName>
</protein>
<keyword evidence="6" id="KW-0482">Metalloprotease</keyword>
<evidence type="ECO:0000256" key="5">
    <source>
        <dbReference type="ARBA" id="ARBA00022833"/>
    </source>
</evidence>
<keyword evidence="5" id="KW-0862">Zinc</keyword>
<comment type="similarity">
    <text evidence="2">Belongs to the peptidase M50B family.</text>
</comment>
<evidence type="ECO:0000256" key="6">
    <source>
        <dbReference type="ARBA" id="ARBA00023049"/>
    </source>
</evidence>
<keyword evidence="7" id="KW-0812">Transmembrane</keyword>
<feature type="transmembrane region" description="Helical" evidence="7">
    <location>
        <begin position="50"/>
        <end position="68"/>
    </location>
</feature>